<keyword evidence="2 10" id="KW-0813">Transport</keyword>
<comment type="similarity">
    <text evidence="10 11">Belongs to the TonB-dependent receptor family.</text>
</comment>
<dbReference type="EMBL" id="LT633180">
    <property type="protein sequence ID" value="SFZ71370.1"/>
    <property type="molecule type" value="Genomic_DNA"/>
</dbReference>
<evidence type="ECO:0000256" key="6">
    <source>
        <dbReference type="ARBA" id="ARBA00023065"/>
    </source>
</evidence>
<evidence type="ECO:0000256" key="12">
    <source>
        <dbReference type="SAM" id="SignalP"/>
    </source>
</evidence>
<dbReference type="Pfam" id="PF07715">
    <property type="entry name" value="Plug"/>
    <property type="match status" value="1"/>
</dbReference>
<dbReference type="InterPro" id="IPR037066">
    <property type="entry name" value="Plug_dom_sf"/>
</dbReference>
<evidence type="ECO:0000256" key="7">
    <source>
        <dbReference type="ARBA" id="ARBA00023077"/>
    </source>
</evidence>
<keyword evidence="9 10" id="KW-0998">Cell outer membrane</keyword>
<dbReference type="InterPro" id="IPR000531">
    <property type="entry name" value="Beta-barrel_TonB"/>
</dbReference>
<keyword evidence="6" id="KW-0406">Ion transport</keyword>
<evidence type="ECO:0000256" key="4">
    <source>
        <dbReference type="ARBA" id="ARBA00022692"/>
    </source>
</evidence>
<dbReference type="InterPro" id="IPR036942">
    <property type="entry name" value="Beta-barrel_TonB_sf"/>
</dbReference>
<evidence type="ECO:0000256" key="9">
    <source>
        <dbReference type="ARBA" id="ARBA00023237"/>
    </source>
</evidence>
<dbReference type="RefSeq" id="WP_104694468.1">
    <property type="nucleotide sequence ID" value="NZ_FZPO01000036.1"/>
</dbReference>
<dbReference type="AlphaFoldDB" id="A0A1M4NI27"/>
<dbReference type="InterPro" id="IPR039426">
    <property type="entry name" value="TonB-dep_rcpt-like"/>
</dbReference>
<feature type="domain" description="TonB-dependent receptor-like beta-barrel" evidence="13">
    <location>
        <begin position="262"/>
        <end position="688"/>
    </location>
</feature>
<reference evidence="15" key="1">
    <citation type="submission" date="2016-10" db="EMBL/GenBank/DDBJ databases">
        <title>Proteomic and phylogenetic analysis of the outer membrane protein repertoire of gastric Helicobacter species.</title>
        <authorList>
            <person name="Joosten M."/>
        </authorList>
    </citation>
    <scope>NUCLEOTIDE SEQUENCE</scope>
    <source>
        <strain evidence="15">HeqF1</strain>
    </source>
</reference>
<dbReference type="PANTHER" id="PTHR30069:SF53">
    <property type="entry name" value="COLICIN I RECEPTOR-RELATED"/>
    <property type="match status" value="1"/>
</dbReference>
<evidence type="ECO:0000259" key="13">
    <source>
        <dbReference type="Pfam" id="PF00593"/>
    </source>
</evidence>
<feature type="domain" description="TonB-dependent receptor plug" evidence="14">
    <location>
        <begin position="49"/>
        <end position="160"/>
    </location>
</feature>
<dbReference type="SUPFAM" id="SSF56935">
    <property type="entry name" value="Porins"/>
    <property type="match status" value="1"/>
</dbReference>
<feature type="chain" id="PRO_5009906884" evidence="12">
    <location>
        <begin position="23"/>
        <end position="724"/>
    </location>
</feature>
<sequence length="724" mass="80783">MYHRYVTSAFLASMVFIHFGLASEESDQEMHDRVQLRSVTTATGFKQTIKDAPASISVVPKEEILTRPIRDLGDAVQNIPGVDASATKTGDTSISMRGLGSDYVLILIDGKRQNVNSGFHSNGFNGFMSGMIPPTSMIERIEVLRGPASVVWGSDAMGGVINIITKKNPNKITANIMLETRIQEHNTNWQSDAQDRKYGSFGNMWGINAYLATPIVKDKLSLSVRGKYQDSGANLFFIPSSIPLTSNGNSNRMINPYTTHSPTGYSAWTLGARLNYSPSAKNNFYLDGEYMNRVSGTLNTSQNRITAFNTNTKTNVILNHDGDYDWGKTTTYLQYMNTRRIPHANDVVVGADSGILNWSSMRENQNYVFDSKFHKKYFFDTAGLLAINGGVYYMYETYKNYGDTRGLLTQHQAAAYAEGEYTFNEYVSTSLGLRYNYSNIYSGMPNPRFYVNVNPTSWWTIKAGIANGMKIPSITQLGNGFLYESNSTGYYGNPNLQAEKSWNYELSTIFDVNPGFFILTAFYTDFRDKVYAQNFGSSGTNAANGEVLPNGERCGYGTCVWYTNVDKALTRGLEASFEMNPIYGIGFNINYTFADSKQLSGAQTGLPVNYLSKHTLNTKLSYKPNSFFDTYVRVQGKFMTPISTGNNGQAAAARALYGTYYKDYAIVDLGFNFHLQKELTLSAVVNNLFDVNFADITAVSSNYSNMYGVYLPGRNYWISLRYGF</sequence>
<organism evidence="15">
    <name type="scientific">Helicobacter equorum</name>
    <dbReference type="NCBI Taxonomy" id="361872"/>
    <lineage>
        <taxon>Bacteria</taxon>
        <taxon>Pseudomonadati</taxon>
        <taxon>Campylobacterota</taxon>
        <taxon>Epsilonproteobacteria</taxon>
        <taxon>Campylobacterales</taxon>
        <taxon>Helicobacteraceae</taxon>
        <taxon>Helicobacter</taxon>
    </lineage>
</organism>
<accession>A0A1M4NI27</accession>
<keyword evidence="5 12" id="KW-0732">Signal</keyword>
<protein>
    <submittedName>
        <fullName evidence="15">OMP979</fullName>
    </submittedName>
</protein>
<proteinExistence type="inferred from homology"/>
<dbReference type="CDD" id="cd01347">
    <property type="entry name" value="ligand_gated_channel"/>
    <property type="match status" value="1"/>
</dbReference>
<evidence type="ECO:0000256" key="8">
    <source>
        <dbReference type="ARBA" id="ARBA00023136"/>
    </source>
</evidence>
<dbReference type="Gene3D" id="2.40.170.20">
    <property type="entry name" value="TonB-dependent receptor, beta-barrel domain"/>
    <property type="match status" value="1"/>
</dbReference>
<dbReference type="Gene3D" id="2.170.130.10">
    <property type="entry name" value="TonB-dependent receptor, plug domain"/>
    <property type="match status" value="1"/>
</dbReference>
<comment type="subcellular location">
    <subcellularLocation>
        <location evidence="1 10">Cell outer membrane</location>
        <topology evidence="1 10">Multi-pass membrane protein</topology>
    </subcellularLocation>
</comment>
<dbReference type="InterPro" id="IPR012910">
    <property type="entry name" value="Plug_dom"/>
</dbReference>
<keyword evidence="8 10" id="KW-0472">Membrane</keyword>
<evidence type="ECO:0000256" key="1">
    <source>
        <dbReference type="ARBA" id="ARBA00004571"/>
    </source>
</evidence>
<keyword evidence="4 10" id="KW-0812">Transmembrane</keyword>
<evidence type="ECO:0000256" key="10">
    <source>
        <dbReference type="PROSITE-ProRule" id="PRU01360"/>
    </source>
</evidence>
<keyword evidence="3 10" id="KW-1134">Transmembrane beta strand</keyword>
<dbReference type="OrthoDB" id="5389752at2"/>
<dbReference type="GO" id="GO:0044718">
    <property type="term" value="P:siderophore transmembrane transport"/>
    <property type="evidence" value="ECO:0007669"/>
    <property type="project" value="TreeGrafter"/>
</dbReference>
<keyword evidence="7 11" id="KW-0798">TonB box</keyword>
<feature type="signal peptide" evidence="12">
    <location>
        <begin position="1"/>
        <end position="22"/>
    </location>
</feature>
<evidence type="ECO:0000256" key="2">
    <source>
        <dbReference type="ARBA" id="ARBA00022448"/>
    </source>
</evidence>
<dbReference type="PANTHER" id="PTHR30069">
    <property type="entry name" value="TONB-DEPENDENT OUTER MEMBRANE RECEPTOR"/>
    <property type="match status" value="1"/>
</dbReference>
<gene>
    <name evidence="15" type="primary">omp979</name>
</gene>
<dbReference type="PROSITE" id="PS52016">
    <property type="entry name" value="TONB_DEPENDENT_REC_3"/>
    <property type="match status" value="1"/>
</dbReference>
<dbReference type="GO" id="GO:0009279">
    <property type="term" value="C:cell outer membrane"/>
    <property type="evidence" value="ECO:0007669"/>
    <property type="project" value="UniProtKB-SubCell"/>
</dbReference>
<evidence type="ECO:0000313" key="15">
    <source>
        <dbReference type="EMBL" id="SFZ71370.1"/>
    </source>
</evidence>
<evidence type="ECO:0000256" key="3">
    <source>
        <dbReference type="ARBA" id="ARBA00022452"/>
    </source>
</evidence>
<dbReference type="Pfam" id="PF00593">
    <property type="entry name" value="TonB_dep_Rec_b-barrel"/>
    <property type="match status" value="1"/>
</dbReference>
<evidence type="ECO:0000256" key="5">
    <source>
        <dbReference type="ARBA" id="ARBA00022729"/>
    </source>
</evidence>
<evidence type="ECO:0000256" key="11">
    <source>
        <dbReference type="RuleBase" id="RU003357"/>
    </source>
</evidence>
<name>A0A1M4NI27_9HELI</name>
<dbReference type="GO" id="GO:0015344">
    <property type="term" value="F:siderophore uptake transmembrane transporter activity"/>
    <property type="evidence" value="ECO:0007669"/>
    <property type="project" value="TreeGrafter"/>
</dbReference>
<evidence type="ECO:0000259" key="14">
    <source>
        <dbReference type="Pfam" id="PF07715"/>
    </source>
</evidence>